<dbReference type="Proteomes" id="UP000612585">
    <property type="component" value="Unassembled WGS sequence"/>
</dbReference>
<keyword evidence="2" id="KW-0547">Nucleotide-binding</keyword>
<dbReference type="CDD" id="cd19481">
    <property type="entry name" value="RecA-like_protease"/>
    <property type="match status" value="1"/>
</dbReference>
<dbReference type="PANTHER" id="PTHR23073">
    <property type="entry name" value="26S PROTEASOME REGULATORY SUBUNIT"/>
    <property type="match status" value="1"/>
</dbReference>
<keyword evidence="6" id="KW-1185">Reference proteome</keyword>
<dbReference type="SUPFAM" id="SSF52540">
    <property type="entry name" value="P-loop containing nucleoside triphosphate hydrolases"/>
    <property type="match status" value="1"/>
</dbReference>
<dbReference type="GO" id="GO:0016887">
    <property type="term" value="F:ATP hydrolysis activity"/>
    <property type="evidence" value="ECO:0007669"/>
    <property type="project" value="InterPro"/>
</dbReference>
<evidence type="ECO:0000256" key="3">
    <source>
        <dbReference type="ARBA" id="ARBA00022840"/>
    </source>
</evidence>
<dbReference type="InterPro" id="IPR027417">
    <property type="entry name" value="P-loop_NTPase"/>
</dbReference>
<comment type="similarity">
    <text evidence="1">Belongs to the AAA ATPase family.</text>
</comment>
<dbReference type="InterPro" id="IPR003959">
    <property type="entry name" value="ATPase_AAA_core"/>
</dbReference>
<evidence type="ECO:0000259" key="4">
    <source>
        <dbReference type="SMART" id="SM00382"/>
    </source>
</evidence>
<dbReference type="InterPro" id="IPR003593">
    <property type="entry name" value="AAA+_ATPase"/>
</dbReference>
<reference evidence="5" key="1">
    <citation type="submission" date="2021-01" db="EMBL/GenBank/DDBJ databases">
        <title>Whole genome shotgun sequence of Virgisporangium aurantiacum NBRC 16421.</title>
        <authorList>
            <person name="Komaki H."/>
            <person name="Tamura T."/>
        </authorList>
    </citation>
    <scope>NUCLEOTIDE SEQUENCE</scope>
    <source>
        <strain evidence="5">NBRC 16421</strain>
    </source>
</reference>
<evidence type="ECO:0000256" key="1">
    <source>
        <dbReference type="ARBA" id="ARBA00006914"/>
    </source>
</evidence>
<gene>
    <name evidence="5" type="ORF">Vau01_056020</name>
</gene>
<dbReference type="InterPro" id="IPR050221">
    <property type="entry name" value="26S_Proteasome_ATPase"/>
</dbReference>
<dbReference type="Pfam" id="PF00004">
    <property type="entry name" value="AAA"/>
    <property type="match status" value="1"/>
</dbReference>
<evidence type="ECO:0000256" key="2">
    <source>
        <dbReference type="ARBA" id="ARBA00022741"/>
    </source>
</evidence>
<sequence length="459" mass="48950">MGGMTPEDAVAFGSTFTEFMDYVRTIAPAKPSSLVARLTDHLGQPPDKLPVVTSPFPVYQHANLQVAIDAYLAVEGRTHDLVGAAGPGREHFTFAEIIASSGVRGMYGLGTADYISVPVGIDAEMACVSFGIFLIGDGDSRFAVLLRYSTQRGPQPRCELDVLAPDTGTARRFLAEIQDLIRKHNLLRGQVISFEPHEFGHGVGPLSFHRRPQIDAADVILPPGTLDLIHRQVLGVAEHRDRLLAAGHHLKRGVLLFGPPGTGKTHTVRHLMGRLPGATVVVLTGLGLGAVREACALARQVTPALVVLEDVDLVAEERMPGGHQNPLLFQVLNEMDGVAGDADVAFLLTTNRVDLIEPALAQRPGRVDVAVEVPRPDEDGRRLLLDLYGRNLKLTGAEVDELVTATAGATASLFSELARRAELLAAVAGEPTATAAQTRAALAELQASAAALTRSEHRA</sequence>
<comment type="caution">
    <text evidence="5">The sequence shown here is derived from an EMBL/GenBank/DDBJ whole genome shotgun (WGS) entry which is preliminary data.</text>
</comment>
<keyword evidence="3" id="KW-0067">ATP-binding</keyword>
<dbReference type="Gene3D" id="3.40.50.300">
    <property type="entry name" value="P-loop containing nucleotide triphosphate hydrolases"/>
    <property type="match status" value="1"/>
</dbReference>
<dbReference type="SMART" id="SM00382">
    <property type="entry name" value="AAA"/>
    <property type="match status" value="1"/>
</dbReference>
<dbReference type="Gene3D" id="1.10.8.60">
    <property type="match status" value="1"/>
</dbReference>
<organism evidence="5 6">
    <name type="scientific">Virgisporangium aurantiacum</name>
    <dbReference type="NCBI Taxonomy" id="175570"/>
    <lineage>
        <taxon>Bacteria</taxon>
        <taxon>Bacillati</taxon>
        <taxon>Actinomycetota</taxon>
        <taxon>Actinomycetes</taxon>
        <taxon>Micromonosporales</taxon>
        <taxon>Micromonosporaceae</taxon>
        <taxon>Virgisporangium</taxon>
    </lineage>
</organism>
<dbReference type="GO" id="GO:0005524">
    <property type="term" value="F:ATP binding"/>
    <property type="evidence" value="ECO:0007669"/>
    <property type="project" value="UniProtKB-KW"/>
</dbReference>
<protein>
    <submittedName>
        <fullName evidence="5">ATPase</fullName>
    </submittedName>
</protein>
<accession>A0A8J3ZAE0</accession>
<dbReference type="AlphaFoldDB" id="A0A8J3ZAE0"/>
<evidence type="ECO:0000313" key="6">
    <source>
        <dbReference type="Proteomes" id="UP000612585"/>
    </source>
</evidence>
<evidence type="ECO:0000313" key="5">
    <source>
        <dbReference type="EMBL" id="GIJ58086.1"/>
    </source>
</evidence>
<name>A0A8J3ZAE0_9ACTN</name>
<feature type="domain" description="AAA+ ATPase" evidence="4">
    <location>
        <begin position="250"/>
        <end position="377"/>
    </location>
</feature>
<proteinExistence type="inferred from homology"/>
<dbReference type="EMBL" id="BOPG01000034">
    <property type="protein sequence ID" value="GIJ58086.1"/>
    <property type="molecule type" value="Genomic_DNA"/>
</dbReference>